<dbReference type="EMBL" id="HBGH01001775">
    <property type="protein sequence ID" value="CAD9224262.1"/>
    <property type="molecule type" value="Transcribed_RNA"/>
</dbReference>
<dbReference type="Gene3D" id="3.90.660.20">
    <property type="entry name" value="Protoporphyrinogen oxidase, mitochondrial, domain 2"/>
    <property type="match status" value="1"/>
</dbReference>
<dbReference type="InterPro" id="IPR002937">
    <property type="entry name" value="Amino_oxidase"/>
</dbReference>
<keyword evidence="6 11" id="KW-0274">FAD</keyword>
<evidence type="ECO:0000256" key="3">
    <source>
        <dbReference type="ARBA" id="ARBA00010551"/>
    </source>
</evidence>
<keyword evidence="5 11" id="KW-0285">Flavoprotein</keyword>
<dbReference type="Gene3D" id="1.10.3110.10">
    <property type="entry name" value="protoporphyrinogen ix oxidase, domain 3"/>
    <property type="match status" value="1"/>
</dbReference>
<dbReference type="SUPFAM" id="SSF51905">
    <property type="entry name" value="FAD/NAD(P)-binding domain"/>
    <property type="match status" value="1"/>
</dbReference>
<evidence type="ECO:0000256" key="6">
    <source>
        <dbReference type="ARBA" id="ARBA00022827"/>
    </source>
</evidence>
<accession>A0A7S1X9Y0</accession>
<evidence type="ECO:0000256" key="8">
    <source>
        <dbReference type="ARBA" id="ARBA00023133"/>
    </source>
</evidence>
<evidence type="ECO:0000256" key="7">
    <source>
        <dbReference type="ARBA" id="ARBA00023002"/>
    </source>
</evidence>
<keyword evidence="8 11" id="KW-0350">Heme biosynthesis</keyword>
<evidence type="ECO:0000256" key="5">
    <source>
        <dbReference type="ARBA" id="ARBA00022630"/>
    </source>
</evidence>
<dbReference type="Gene3D" id="3.50.50.60">
    <property type="entry name" value="FAD/NAD(P)-binding domain"/>
    <property type="match status" value="1"/>
</dbReference>
<dbReference type="EC" id="1.3.3.4" evidence="4 11"/>
<reference evidence="13" key="1">
    <citation type="submission" date="2021-01" db="EMBL/GenBank/DDBJ databases">
        <authorList>
            <person name="Corre E."/>
            <person name="Pelletier E."/>
            <person name="Niang G."/>
            <person name="Scheremetjew M."/>
            <person name="Finn R."/>
            <person name="Kale V."/>
            <person name="Holt S."/>
            <person name="Cochrane G."/>
            <person name="Meng A."/>
            <person name="Brown T."/>
            <person name="Cohen L."/>
        </authorList>
    </citation>
    <scope>NUCLEOTIDE SEQUENCE</scope>
    <source>
        <strain evidence="13">SAG 36.94</strain>
    </source>
</reference>
<keyword evidence="9 11" id="KW-0627">Porphyrin biosynthesis</keyword>
<gene>
    <name evidence="13" type="ORF">CCAE0312_LOCUS924</name>
</gene>
<evidence type="ECO:0000256" key="9">
    <source>
        <dbReference type="ARBA" id="ARBA00023244"/>
    </source>
</evidence>
<dbReference type="SUPFAM" id="SSF54373">
    <property type="entry name" value="FAD-linked reductases, C-terminal domain"/>
    <property type="match status" value="1"/>
</dbReference>
<protein>
    <recommendedName>
        <fullName evidence="4 11">Protoporphyrinogen oxidase</fullName>
        <ecNumber evidence="4 11">1.3.3.4</ecNumber>
    </recommendedName>
</protein>
<evidence type="ECO:0000259" key="12">
    <source>
        <dbReference type="Pfam" id="PF01593"/>
    </source>
</evidence>
<dbReference type="PANTHER" id="PTHR42923:SF3">
    <property type="entry name" value="PROTOPORPHYRINOGEN OXIDASE"/>
    <property type="match status" value="1"/>
</dbReference>
<evidence type="ECO:0000256" key="2">
    <source>
        <dbReference type="ARBA" id="ARBA00005073"/>
    </source>
</evidence>
<dbReference type="NCBIfam" id="TIGR00562">
    <property type="entry name" value="proto_IX_ox"/>
    <property type="match status" value="1"/>
</dbReference>
<proteinExistence type="inferred from homology"/>
<comment type="catalytic activity">
    <reaction evidence="10 11">
        <text>protoporphyrinogen IX + 3 O2 = protoporphyrin IX + 3 H2O2</text>
        <dbReference type="Rhea" id="RHEA:25576"/>
        <dbReference type="ChEBI" id="CHEBI:15379"/>
        <dbReference type="ChEBI" id="CHEBI:16240"/>
        <dbReference type="ChEBI" id="CHEBI:57306"/>
        <dbReference type="ChEBI" id="CHEBI:57307"/>
        <dbReference type="EC" id="1.3.3.4"/>
    </reaction>
</comment>
<comment type="similarity">
    <text evidence="3 11">Belongs to the protoporphyrinogen/coproporphyrinogen oxidase family. Protoporphyrinogen oxidase subfamily.</text>
</comment>
<dbReference type="InterPro" id="IPR004572">
    <property type="entry name" value="Protoporphyrinogen_oxidase"/>
</dbReference>
<comment type="cofactor">
    <cofactor evidence="11">
        <name>FAD</name>
        <dbReference type="ChEBI" id="CHEBI:57692"/>
    </cofactor>
    <text evidence="11">Binds 1 FAD per subunit.</text>
</comment>
<feature type="domain" description="Amine oxidase" evidence="12">
    <location>
        <begin position="9"/>
        <end position="429"/>
    </location>
</feature>
<evidence type="ECO:0000256" key="4">
    <source>
        <dbReference type="ARBA" id="ARBA00012867"/>
    </source>
</evidence>
<dbReference type="GO" id="GO:0006782">
    <property type="term" value="P:protoporphyrinogen IX biosynthetic process"/>
    <property type="evidence" value="ECO:0007669"/>
    <property type="project" value="UniProtKB-UniRule"/>
</dbReference>
<dbReference type="GO" id="GO:0005743">
    <property type="term" value="C:mitochondrial inner membrane"/>
    <property type="evidence" value="ECO:0007669"/>
    <property type="project" value="UniProtKB-SubCell"/>
</dbReference>
<name>A0A7S1X9Y0_9RHOD</name>
<dbReference type="InterPro" id="IPR036188">
    <property type="entry name" value="FAD/NAD-bd_sf"/>
</dbReference>
<evidence type="ECO:0000256" key="10">
    <source>
        <dbReference type="ARBA" id="ARBA00047554"/>
    </source>
</evidence>
<comment type="subcellular location">
    <subcellularLocation>
        <location evidence="11">Mitochondrion inner membrane</location>
    </subcellularLocation>
</comment>
<dbReference type="GO" id="GO:0004729">
    <property type="term" value="F:oxygen-dependent protoporphyrinogen oxidase activity"/>
    <property type="evidence" value="ECO:0007669"/>
    <property type="project" value="UniProtKB-UniRule"/>
</dbReference>
<keyword evidence="7 11" id="KW-0560">Oxidoreductase</keyword>
<evidence type="ECO:0000313" key="13">
    <source>
        <dbReference type="EMBL" id="CAD9224262.1"/>
    </source>
</evidence>
<dbReference type="InterPro" id="IPR050464">
    <property type="entry name" value="Zeta_carotene_desat/Oxidored"/>
</dbReference>
<dbReference type="UniPathway" id="UPA00251">
    <property type="reaction ID" value="UER00324"/>
</dbReference>
<evidence type="ECO:0000256" key="11">
    <source>
        <dbReference type="RuleBase" id="RU367069"/>
    </source>
</evidence>
<dbReference type="PANTHER" id="PTHR42923">
    <property type="entry name" value="PROTOPORPHYRINOGEN OXIDASE"/>
    <property type="match status" value="1"/>
</dbReference>
<dbReference type="AlphaFoldDB" id="A0A7S1X9Y0"/>
<comment type="pathway">
    <text evidence="2 11">Porphyrin-containing compound metabolism; protoporphyrin-IX biosynthesis; protoporphyrin-IX from protoporphyrinogen-IX: step 1/1.</text>
</comment>
<dbReference type="Pfam" id="PF01593">
    <property type="entry name" value="Amino_oxidase"/>
    <property type="match status" value="1"/>
</dbReference>
<organism evidence="13">
    <name type="scientific">Compsopogon caeruleus</name>
    <dbReference type="NCBI Taxonomy" id="31354"/>
    <lineage>
        <taxon>Eukaryota</taxon>
        <taxon>Rhodophyta</taxon>
        <taxon>Compsopogonophyceae</taxon>
        <taxon>Compsopogonales</taxon>
        <taxon>Compsopogonaceae</taxon>
        <taxon>Compsopogon</taxon>
    </lineage>
</organism>
<evidence type="ECO:0000256" key="1">
    <source>
        <dbReference type="ARBA" id="ARBA00002600"/>
    </source>
</evidence>
<sequence>MVEGGEDSDEEVLVDVGPNSMSSKYEKVETMIRRLEKETGLRRVFRAKGASGSFVLRGGKTLPVPSSPLRLWTTKLLSAEGKRRFLSEIFVEQRVSSAGTRDDDEESVDQFTRRRFGDEVATWLMNPVIAGIYSGKPEELSVRFALPFLYHLEQSKGSVLGGLFRGGAKQGPRTKKLYKFSVLRRTFNFKGGMESLAGFLRSRVNANVLLGSPVRRICRTNEGMWWVNDRRYHHVISSIPVYQLAEVGVCGGYRSDLLRRAFQFLAKTVIYAPVMVLGLSYRREDILHAMNGFGVLIPSEERRKIIGVAFTTTTFPDRVQDPGRTALMNVFLGGQRNPEVMRASDQSVLDIATKEVGSFLNIQRPPVSHHLCRWNKGIPQMRRGYRAVVDRIQTVEKLLPGFHFSGNYIRGVGIPDAMLTGIEAAEKVLEETL</sequence>
<comment type="function">
    <text evidence="1 11">Catalyzes the 6-electron oxidation of protoporphyrinogen-IX to form protoporphyrin-IX.</text>
</comment>